<keyword evidence="1" id="KW-0812">Transmembrane</keyword>
<proteinExistence type="predicted"/>
<evidence type="ECO:0000313" key="2">
    <source>
        <dbReference type="EMBL" id="MDE5413969.1"/>
    </source>
</evidence>
<keyword evidence="1" id="KW-1133">Transmembrane helix</keyword>
<gene>
    <name evidence="2" type="ORF">N7Z68_11300</name>
</gene>
<dbReference type="RefSeq" id="WP_275118579.1">
    <property type="nucleotide sequence ID" value="NZ_JAOTPO010000006.1"/>
</dbReference>
<organism evidence="2 3">
    <name type="scientific">Alkalihalobacterium chitinilyticum</name>
    <dbReference type="NCBI Taxonomy" id="2980103"/>
    <lineage>
        <taxon>Bacteria</taxon>
        <taxon>Bacillati</taxon>
        <taxon>Bacillota</taxon>
        <taxon>Bacilli</taxon>
        <taxon>Bacillales</taxon>
        <taxon>Bacillaceae</taxon>
        <taxon>Alkalihalobacterium</taxon>
    </lineage>
</organism>
<feature type="transmembrane region" description="Helical" evidence="1">
    <location>
        <begin position="7"/>
        <end position="27"/>
    </location>
</feature>
<accession>A0ABT5VIA4</accession>
<name>A0ABT5VIA4_9BACI</name>
<dbReference type="EMBL" id="JAOTPO010000006">
    <property type="protein sequence ID" value="MDE5413969.1"/>
    <property type="molecule type" value="Genomic_DNA"/>
</dbReference>
<keyword evidence="1" id="KW-0472">Membrane</keyword>
<evidence type="ECO:0000313" key="3">
    <source>
        <dbReference type="Proteomes" id="UP001148125"/>
    </source>
</evidence>
<keyword evidence="3" id="KW-1185">Reference proteome</keyword>
<protein>
    <submittedName>
        <fullName evidence="2">Uncharacterized protein</fullName>
    </submittedName>
</protein>
<evidence type="ECO:0000256" key="1">
    <source>
        <dbReference type="SAM" id="Phobius"/>
    </source>
</evidence>
<dbReference type="Proteomes" id="UP001148125">
    <property type="component" value="Unassembled WGS sequence"/>
</dbReference>
<sequence>MFRGNAAVIILPLLLMGFIFYGGYHYLNTSDQLTNEELDTVMSLVVEASTSGDKHTINGYWDWKEMPVDGVLGYDYIGVKFVDEEQHSVDPELISGSKLELLHGEQVIYETEGTIVHDGIIFEFPNEVQEHIGYGNKGSFEIVLGSALYSGNEVSISYLHTWEEHGSFSFEHARFSNVNIDIEHWIIERFTTIPTQ</sequence>
<reference evidence="2" key="1">
    <citation type="submission" date="2024-05" db="EMBL/GenBank/DDBJ databases">
        <title>Alkalihalobacillus sp. strain MEB203 novel alkaliphilic bacterium from Lonar Lake, India.</title>
        <authorList>
            <person name="Joshi A."/>
            <person name="Thite S."/>
            <person name="Mengade P."/>
        </authorList>
    </citation>
    <scope>NUCLEOTIDE SEQUENCE</scope>
    <source>
        <strain evidence="2">MEB 203</strain>
    </source>
</reference>
<comment type="caution">
    <text evidence="2">The sequence shown here is derived from an EMBL/GenBank/DDBJ whole genome shotgun (WGS) entry which is preliminary data.</text>
</comment>